<gene>
    <name evidence="1" type="ORF">UFOVP32_43</name>
    <name evidence="2" type="ORF">UFOVP50_33</name>
</gene>
<reference evidence="2" key="1">
    <citation type="submission" date="2020-04" db="EMBL/GenBank/DDBJ databases">
        <authorList>
            <person name="Chiriac C."/>
            <person name="Salcher M."/>
            <person name="Ghai R."/>
            <person name="Kavagutti S V."/>
        </authorList>
    </citation>
    <scope>NUCLEOTIDE SEQUENCE</scope>
</reference>
<sequence>MTIDVIALLNAAMCMGRNAGCNALAVCPCMAMEEAVDAIKTLHLVVAQYSCDCAHPCPEDLQTDPACGYRARMMTEASHD</sequence>
<organism evidence="2">
    <name type="scientific">uncultured Caudovirales phage</name>
    <dbReference type="NCBI Taxonomy" id="2100421"/>
    <lineage>
        <taxon>Viruses</taxon>
        <taxon>Duplodnaviria</taxon>
        <taxon>Heunggongvirae</taxon>
        <taxon>Uroviricota</taxon>
        <taxon>Caudoviricetes</taxon>
        <taxon>Peduoviridae</taxon>
        <taxon>Maltschvirus</taxon>
        <taxon>Maltschvirus maltsch</taxon>
    </lineage>
</organism>
<dbReference type="EMBL" id="LR796160">
    <property type="protein sequence ID" value="CAB4122609.1"/>
    <property type="molecule type" value="Genomic_DNA"/>
</dbReference>
<accession>A0A6J5KRI3</accession>
<name>A0A6J5KRI3_9CAUD</name>
<dbReference type="EMBL" id="LR796173">
    <property type="protein sequence ID" value="CAB4123643.1"/>
    <property type="molecule type" value="Genomic_DNA"/>
</dbReference>
<evidence type="ECO:0000313" key="2">
    <source>
        <dbReference type="EMBL" id="CAB4123643.1"/>
    </source>
</evidence>
<protein>
    <submittedName>
        <fullName evidence="2">Uncharacterized protein</fullName>
    </submittedName>
</protein>
<proteinExistence type="predicted"/>
<evidence type="ECO:0000313" key="1">
    <source>
        <dbReference type="EMBL" id="CAB4122609.1"/>
    </source>
</evidence>